<dbReference type="Gene3D" id="3.90.226.10">
    <property type="entry name" value="2-enoyl-CoA Hydratase, Chain A, domain 1"/>
    <property type="match status" value="1"/>
</dbReference>
<evidence type="ECO:0000259" key="2">
    <source>
        <dbReference type="Pfam" id="PF00266"/>
    </source>
</evidence>
<dbReference type="InterPro" id="IPR020631">
    <property type="entry name" value="THF_DH/CycHdrlase_NAD-bd_dom"/>
</dbReference>
<dbReference type="InterPro" id="IPR036477">
    <property type="entry name" value="Formyl_transf_N_sf"/>
</dbReference>
<dbReference type="InterPro" id="IPR005793">
    <property type="entry name" value="Formyl_trans_C"/>
</dbReference>
<dbReference type="SUPFAM" id="SSF53328">
    <property type="entry name" value="Formyltransferase"/>
    <property type="match status" value="1"/>
</dbReference>
<dbReference type="AlphaFoldDB" id="A0A9N9DSJ7"/>
<feature type="domain" description="Aminotransferase class V" evidence="2">
    <location>
        <begin position="925"/>
        <end position="959"/>
    </location>
</feature>
<evidence type="ECO:0000259" key="6">
    <source>
        <dbReference type="Pfam" id="PF02911"/>
    </source>
</evidence>
<organism evidence="7 8">
    <name type="scientific">Racocetra fulgida</name>
    <dbReference type="NCBI Taxonomy" id="60492"/>
    <lineage>
        <taxon>Eukaryota</taxon>
        <taxon>Fungi</taxon>
        <taxon>Fungi incertae sedis</taxon>
        <taxon>Mucoromycota</taxon>
        <taxon>Glomeromycotina</taxon>
        <taxon>Glomeromycetes</taxon>
        <taxon>Diversisporales</taxon>
        <taxon>Gigasporaceae</taxon>
        <taxon>Racocetra</taxon>
    </lineage>
</organism>
<dbReference type="InterPro" id="IPR036291">
    <property type="entry name" value="NAD(P)-bd_dom_sf"/>
</dbReference>
<reference evidence="7" key="1">
    <citation type="submission" date="2021-06" db="EMBL/GenBank/DDBJ databases">
        <authorList>
            <person name="Kallberg Y."/>
            <person name="Tangrot J."/>
            <person name="Rosling A."/>
        </authorList>
    </citation>
    <scope>NUCLEOTIDE SEQUENCE</scope>
    <source>
        <strain evidence="7">IN212</strain>
    </source>
</reference>
<dbReference type="Pfam" id="PF00551">
    <property type="entry name" value="Formyl_trans_N"/>
    <property type="match status" value="1"/>
</dbReference>
<comment type="caution">
    <text evidence="7">The sequence shown here is derived from an EMBL/GenBank/DDBJ whole genome shotgun (WGS) entry which is preliminary data.</text>
</comment>
<feature type="domain" description="Formyl transferase C-terminal" evidence="6">
    <location>
        <begin position="507"/>
        <end position="598"/>
    </location>
</feature>
<feature type="domain" description="Tetrahydrofolate dehydrogenase/cyclohydrolase catalytic" evidence="4">
    <location>
        <begin position="9"/>
        <end position="124"/>
    </location>
</feature>
<evidence type="ECO:0000313" key="8">
    <source>
        <dbReference type="Proteomes" id="UP000789396"/>
    </source>
</evidence>
<sequence length="1179" mass="131450">YWQKALDCYSIANAIKIAAREAKERLNVSLKVSVILPTNINGKARIDSANYVIKKREVFEQLGICTQLIKVSPQYSELQIKELLKGLSSDPSNTGIILQLPFPSSFSVNKIDILNTIPIYKDIDGLTTGSMGNLFDLEKGLKPATPLGICSIFDYYNISTEGKHIVIMGKGQLVGKPLACMLMGHPYNATVTICDIYTENIKKIAKSADTLIVAIGKPLHVNEDLVKPDAVVIDAGINRTPAGFANGNAKIVGDVDHSVHEKCKYYTPVPGGVGLLTVASLAFNTVNASILQRGLPSLNLSQIIREKYSVKAVEKNSISINKAIEKKKLNLLLFSSAYNGMTQRIEHGLLRLGHVVTFQIADSDEAMCFAFAQHKPDLIICPTLMKAIPEDIYTKVKCLIVHPGIKGDRGPSSLDWAILNSKDEWGVTILEADKEMDSGAIWASENFLVPKVIAKTHLYNSQVINTASKLVLECVKKFQLNNFKPESLNYANPSVKGRLHETIKQTHSHRQINWEMDTTEIILRKIRAADSQPGVKAEIELDNQKITRFLYGGHYEGAINKDLIACPGKVLARRDEAICIAAKDGAFWISQLRSPKTKLNPYPFKLPATTQLGKLSENISAINLEQVLIAPTLATFQEISLELFDSYGVLNFNFYNGAMSTSQCERLLKAIKECKNLPVKGLILAGSANNWSNGINLNVIQNAADPSLEGWKNIKAINEVVKEIIGLSNIITISAIQANAGAGGVYLGLATDFSFVRPGVVLNPHYKNMGLYGSELHTYTVPRRVGMLALDKLKDNARPLLAVEAIEIGLFDDLMEQKQKINYQNTTKAEGDFLDDVKKFMETFVNDPIRVSKFIENKQTARMQDDIVRKLDEHEKHELEEMHKDIFENRHNFHEKRWAKNNPYKFTMNSLRKEFPIFQKQKKLIYLDSAATSLKPKTVIKAINDYNQNYSINSHSESSVPLFKAVVFLPSTTYALNILALSLKVHLQAGDRICLAYLEHSANLHPWQDLAQEKGVIIDYLPLNKEVTIDIDKLNNILIKKPKYNSLGVINPITEITKKIKEINPKCLVIIDACQSIIHVPIEVENGKKIGPAEKSAELNLPLSQKFEVGTLPLAEIFGLKAAFEFLDNFASQEIYKYENDLRNYALQKLKTIKNILIGTNSALRTSLGVYNNRKDIDK</sequence>
<dbReference type="Gene3D" id="3.40.50.12230">
    <property type="match status" value="1"/>
</dbReference>
<dbReference type="InterPro" id="IPR020630">
    <property type="entry name" value="THF_DH/CycHdrlase_cat_dom"/>
</dbReference>
<dbReference type="PANTHER" id="PTHR43388:SF1">
    <property type="entry name" value="HYDROGENASE MATURATION FACTOR HOXX"/>
    <property type="match status" value="1"/>
</dbReference>
<name>A0A9N9DSJ7_9GLOM</name>
<feature type="domain" description="Tetrahydrofolate dehydrogenase/cyclohydrolase NAD(P)-binding" evidence="5">
    <location>
        <begin position="143"/>
        <end position="289"/>
    </location>
</feature>
<dbReference type="InterPro" id="IPR015422">
    <property type="entry name" value="PyrdxlP-dep_Trfase_small"/>
</dbReference>
<feature type="non-terminal residue" evidence="7">
    <location>
        <position position="1179"/>
    </location>
</feature>
<dbReference type="Pfam" id="PF00763">
    <property type="entry name" value="THF_DHG_CYH"/>
    <property type="match status" value="1"/>
</dbReference>
<dbReference type="Pfam" id="PF00266">
    <property type="entry name" value="Aminotran_5"/>
    <property type="match status" value="3"/>
</dbReference>
<dbReference type="InterPro" id="IPR000192">
    <property type="entry name" value="Aminotrans_V_dom"/>
</dbReference>
<keyword evidence="1" id="KW-0554">One-carbon metabolism</keyword>
<feature type="domain" description="Aminotransferase class V" evidence="2">
    <location>
        <begin position="964"/>
        <end position="1085"/>
    </location>
</feature>
<dbReference type="SUPFAM" id="SSF53223">
    <property type="entry name" value="Aminoacid dehydrogenase-like, N-terminal domain"/>
    <property type="match status" value="1"/>
</dbReference>
<dbReference type="InterPro" id="IPR029045">
    <property type="entry name" value="ClpP/crotonase-like_dom_sf"/>
</dbReference>
<evidence type="ECO:0000256" key="1">
    <source>
        <dbReference type="ARBA" id="ARBA00022563"/>
    </source>
</evidence>
<dbReference type="InterPro" id="IPR047180">
    <property type="entry name" value="HoxX-like"/>
</dbReference>
<dbReference type="PANTHER" id="PTHR43388">
    <property type="entry name" value="HYDROGENASE MATURATION FACTOR HOXX"/>
    <property type="match status" value="1"/>
</dbReference>
<evidence type="ECO:0000259" key="4">
    <source>
        <dbReference type="Pfam" id="PF00763"/>
    </source>
</evidence>
<feature type="domain" description="Formyl transferase N-terminal" evidence="3">
    <location>
        <begin position="362"/>
        <end position="459"/>
    </location>
</feature>
<dbReference type="InterPro" id="IPR001753">
    <property type="entry name" value="Enoyl-CoA_hydra/iso"/>
</dbReference>
<feature type="domain" description="Aminotransferase class V" evidence="2">
    <location>
        <begin position="1104"/>
        <end position="1163"/>
    </location>
</feature>
<evidence type="ECO:0000259" key="5">
    <source>
        <dbReference type="Pfam" id="PF02882"/>
    </source>
</evidence>
<dbReference type="Proteomes" id="UP000789396">
    <property type="component" value="Unassembled WGS sequence"/>
</dbReference>
<dbReference type="CDD" id="cd01080">
    <property type="entry name" value="NAD_bind_m-THF_DH_Cyclohyd"/>
    <property type="match status" value="1"/>
</dbReference>
<dbReference type="GO" id="GO:0004488">
    <property type="term" value="F:methylenetetrahydrofolate dehydrogenase (NADP+) activity"/>
    <property type="evidence" value="ECO:0007669"/>
    <property type="project" value="InterPro"/>
</dbReference>
<dbReference type="GO" id="GO:0006730">
    <property type="term" value="P:one-carbon metabolic process"/>
    <property type="evidence" value="ECO:0007669"/>
    <property type="project" value="UniProtKB-KW"/>
</dbReference>
<dbReference type="CDD" id="cd06558">
    <property type="entry name" value="crotonase-like"/>
    <property type="match status" value="1"/>
</dbReference>
<dbReference type="SUPFAM" id="SSF51735">
    <property type="entry name" value="NAD(P)-binding Rossmann-fold domains"/>
    <property type="match status" value="1"/>
</dbReference>
<feature type="non-terminal residue" evidence="7">
    <location>
        <position position="1"/>
    </location>
</feature>
<dbReference type="Gene3D" id="3.90.1150.10">
    <property type="entry name" value="Aspartate Aminotransferase, domain 1"/>
    <property type="match status" value="2"/>
</dbReference>
<dbReference type="InterPro" id="IPR000672">
    <property type="entry name" value="THF_DH/CycHdrlase"/>
</dbReference>
<dbReference type="HAMAP" id="MF_01576">
    <property type="entry name" value="THF_DHG_CYH"/>
    <property type="match status" value="1"/>
</dbReference>
<dbReference type="PRINTS" id="PR00085">
    <property type="entry name" value="THFDHDRGNASE"/>
</dbReference>
<dbReference type="EMBL" id="CAJVPZ010013098">
    <property type="protein sequence ID" value="CAG8645915.1"/>
    <property type="molecule type" value="Genomic_DNA"/>
</dbReference>
<dbReference type="Gene3D" id="3.40.640.10">
    <property type="entry name" value="Type I PLP-dependent aspartate aminotransferase-like (Major domain)"/>
    <property type="match status" value="3"/>
</dbReference>
<dbReference type="SUPFAM" id="SSF53383">
    <property type="entry name" value="PLP-dependent transferases"/>
    <property type="match status" value="1"/>
</dbReference>
<evidence type="ECO:0000313" key="7">
    <source>
        <dbReference type="EMBL" id="CAG8645915.1"/>
    </source>
</evidence>
<dbReference type="InterPro" id="IPR046346">
    <property type="entry name" value="Aminoacid_DH-like_N_sf"/>
</dbReference>
<dbReference type="OrthoDB" id="2343294at2759"/>
<dbReference type="InterPro" id="IPR011034">
    <property type="entry name" value="Formyl_transferase-like_C_sf"/>
</dbReference>
<dbReference type="Gene3D" id="3.40.50.10860">
    <property type="entry name" value="Leucine Dehydrogenase, chain A, domain 1"/>
    <property type="match status" value="1"/>
</dbReference>
<dbReference type="CDD" id="cd08701">
    <property type="entry name" value="FMT_C_HypX"/>
    <property type="match status" value="1"/>
</dbReference>
<proteinExistence type="inferred from homology"/>
<accession>A0A9N9DSJ7</accession>
<dbReference type="Pfam" id="PF02911">
    <property type="entry name" value="Formyl_trans_C"/>
    <property type="match status" value="1"/>
</dbReference>
<dbReference type="InterPro" id="IPR015421">
    <property type="entry name" value="PyrdxlP-dep_Trfase_major"/>
</dbReference>
<gene>
    <name evidence="7" type="ORF">RFULGI_LOCUS8250</name>
</gene>
<dbReference type="InterPro" id="IPR002376">
    <property type="entry name" value="Formyl_transf_N"/>
</dbReference>
<dbReference type="InterPro" id="IPR015424">
    <property type="entry name" value="PyrdxlP-dep_Trfase"/>
</dbReference>
<protein>
    <submittedName>
        <fullName evidence="7">3339_t:CDS:1</fullName>
    </submittedName>
</protein>
<evidence type="ECO:0000259" key="3">
    <source>
        <dbReference type="Pfam" id="PF00551"/>
    </source>
</evidence>
<dbReference type="Pfam" id="PF00378">
    <property type="entry name" value="ECH_1"/>
    <property type="match status" value="1"/>
</dbReference>
<dbReference type="Gene3D" id="3.40.50.720">
    <property type="entry name" value="NAD(P)-binding Rossmann-like Domain"/>
    <property type="match status" value="1"/>
</dbReference>
<dbReference type="SUPFAM" id="SSF50486">
    <property type="entry name" value="FMT C-terminal domain-like"/>
    <property type="match status" value="1"/>
</dbReference>
<keyword evidence="8" id="KW-1185">Reference proteome</keyword>
<dbReference type="SUPFAM" id="SSF52096">
    <property type="entry name" value="ClpP/crotonase"/>
    <property type="match status" value="1"/>
</dbReference>
<dbReference type="Pfam" id="PF02882">
    <property type="entry name" value="THF_DHG_CYH_C"/>
    <property type="match status" value="1"/>
</dbReference>